<proteinExistence type="predicted"/>
<evidence type="ECO:0000256" key="2">
    <source>
        <dbReference type="ARBA" id="ARBA00022525"/>
    </source>
</evidence>
<dbReference type="CDD" id="cd00198">
    <property type="entry name" value="vWFA"/>
    <property type="match status" value="1"/>
</dbReference>
<feature type="non-terminal residue" evidence="5">
    <location>
        <position position="1"/>
    </location>
</feature>
<dbReference type="Proteomes" id="UP000215902">
    <property type="component" value="Unassembled WGS sequence"/>
</dbReference>
<dbReference type="Gene3D" id="3.40.50.410">
    <property type="entry name" value="von Willebrand factor, type A domain"/>
    <property type="match status" value="2"/>
</dbReference>
<dbReference type="InterPro" id="IPR036465">
    <property type="entry name" value="vWFA_dom_sf"/>
</dbReference>
<dbReference type="EMBL" id="NIVC01002197">
    <property type="protein sequence ID" value="PAA60061.1"/>
    <property type="molecule type" value="Genomic_DNA"/>
</dbReference>
<dbReference type="SMART" id="SM00327">
    <property type="entry name" value="VWA"/>
    <property type="match status" value="2"/>
</dbReference>
<dbReference type="STRING" id="282301.A0A267EET3"/>
<accession>A0A267EET3</accession>
<evidence type="ECO:0000256" key="3">
    <source>
        <dbReference type="ARBA" id="ARBA00022729"/>
    </source>
</evidence>
<protein>
    <recommendedName>
        <fullName evidence="4">VWFA domain-containing protein</fullName>
    </recommendedName>
</protein>
<dbReference type="PANTHER" id="PTHR14905">
    <property type="entry name" value="NG37"/>
    <property type="match status" value="1"/>
</dbReference>
<reference evidence="5 6" key="1">
    <citation type="submission" date="2017-06" db="EMBL/GenBank/DDBJ databases">
        <title>A platform for efficient transgenesis in Macrostomum lignano, a flatworm model organism for stem cell research.</title>
        <authorList>
            <person name="Berezikov E."/>
        </authorList>
    </citation>
    <scope>NUCLEOTIDE SEQUENCE [LARGE SCALE GENOMIC DNA]</scope>
    <source>
        <strain evidence="5">DV1</strain>
        <tissue evidence="5">Whole organism</tissue>
    </source>
</reference>
<evidence type="ECO:0000313" key="6">
    <source>
        <dbReference type="Proteomes" id="UP000215902"/>
    </source>
</evidence>
<evidence type="ECO:0000313" key="5">
    <source>
        <dbReference type="EMBL" id="PAA60061.1"/>
    </source>
</evidence>
<organism evidence="5 6">
    <name type="scientific">Macrostomum lignano</name>
    <dbReference type="NCBI Taxonomy" id="282301"/>
    <lineage>
        <taxon>Eukaryota</taxon>
        <taxon>Metazoa</taxon>
        <taxon>Spiralia</taxon>
        <taxon>Lophotrochozoa</taxon>
        <taxon>Platyhelminthes</taxon>
        <taxon>Rhabditophora</taxon>
        <taxon>Macrostomorpha</taxon>
        <taxon>Macrostomida</taxon>
        <taxon>Macrostomidae</taxon>
        <taxon>Macrostomum</taxon>
    </lineage>
</organism>
<keyword evidence="2" id="KW-0964">Secreted</keyword>
<comment type="caution">
    <text evidence="5">The sequence shown here is derived from an EMBL/GenBank/DDBJ whole genome shotgun (WGS) entry which is preliminary data.</text>
</comment>
<name>A0A267EET3_9PLAT</name>
<keyword evidence="6" id="KW-1185">Reference proteome</keyword>
<dbReference type="InterPro" id="IPR052577">
    <property type="entry name" value="VWA7"/>
</dbReference>
<sequence>WKERNQSNHFLFTGNITVERLIMKLKEVFLAAVIVLVCINIAESHKSCCCKPHTRRCPSGYRSVLVNRVVCKYRRRGRCPRPRPILGSLGFVIDDSGSMRDDIAGVRSRISYILARNRLFRDFVVARFSDPYRRRVLRSSRSTRVRNYINAIKPSGGGDCPEYSLSAIRDAAKAARPNSMLYLFTDASAKDARLKASVAALLRRKRTRLYVVRSGRLCGSSYKGEYDYLAKRSGGGVIRLRNKKNVKYVLKYIGLASAGRVPFRLPKTVKKLRRIRPGCCKIVRKRICKRIRSYCPRVYCPRGYRRVVKRRRICKGGPRPPPRPRRLGSLGFVIDVTGSMKTEISAVRSSISSVIAANRRFRNYVLATFSDPYKRKVVAVKRKSSALKFLRAIRPTGGGDCPEYSLSGVRDAARRALSRSVLFLFTDASAKDARLKRSVARLLKRKKIRLFVVKTGKLCGRAYKREYDYLARVSGGRVITLPSKSGVSSVMNFMKLAAAGKAKFSALPKTLKKLKRFKPRGRRCFTQILLTCRR</sequence>
<dbReference type="PROSITE" id="PS50234">
    <property type="entry name" value="VWFA"/>
    <property type="match status" value="1"/>
</dbReference>
<evidence type="ECO:0000259" key="4">
    <source>
        <dbReference type="PROSITE" id="PS50234"/>
    </source>
</evidence>
<dbReference type="AlphaFoldDB" id="A0A267EET3"/>
<dbReference type="OrthoDB" id="6132511at2759"/>
<dbReference type="InterPro" id="IPR056861">
    <property type="entry name" value="HMCN1-like_VWA"/>
</dbReference>
<feature type="domain" description="VWFA" evidence="4">
    <location>
        <begin position="329"/>
        <end position="494"/>
    </location>
</feature>
<keyword evidence="3" id="KW-0732">Signal</keyword>
<gene>
    <name evidence="5" type="ORF">BOX15_Mlig016172g1</name>
</gene>
<dbReference type="Pfam" id="PF25106">
    <property type="entry name" value="VWA_4"/>
    <property type="match status" value="2"/>
</dbReference>
<dbReference type="SUPFAM" id="SSF53300">
    <property type="entry name" value="vWA-like"/>
    <property type="match status" value="2"/>
</dbReference>
<dbReference type="PANTHER" id="PTHR14905:SF7">
    <property type="entry name" value="VON WILLEBRAND FACTOR A DOMAIN-CONTAINING PROTEIN 7"/>
    <property type="match status" value="1"/>
</dbReference>
<comment type="subcellular location">
    <subcellularLocation>
        <location evidence="1">Secreted</location>
    </subcellularLocation>
</comment>
<evidence type="ECO:0000256" key="1">
    <source>
        <dbReference type="ARBA" id="ARBA00004613"/>
    </source>
</evidence>
<dbReference type="InterPro" id="IPR002035">
    <property type="entry name" value="VWF_A"/>
</dbReference>